<keyword evidence="1" id="KW-1133">Transmembrane helix</keyword>
<proteinExistence type="predicted"/>
<dbReference type="EMBL" id="CVRR01000021">
    <property type="protein sequence ID" value="CRL39200.1"/>
    <property type="molecule type" value="Genomic_DNA"/>
</dbReference>
<name>A0A0M6WRE5_9FIRM</name>
<feature type="transmembrane region" description="Helical" evidence="1">
    <location>
        <begin position="36"/>
        <end position="58"/>
    </location>
</feature>
<accession>A0A0M6WRE5</accession>
<dbReference type="AlphaFoldDB" id="A0A0M6WRE5"/>
<keyword evidence="1" id="KW-0812">Transmembrane</keyword>
<dbReference type="STRING" id="301302.ERS852420_02404"/>
<keyword evidence="1" id="KW-0472">Membrane</keyword>
<evidence type="ECO:0000313" key="2">
    <source>
        <dbReference type="EMBL" id="CRL39200.1"/>
    </source>
</evidence>
<evidence type="ECO:0000313" key="3">
    <source>
        <dbReference type="Proteomes" id="UP000049979"/>
    </source>
</evidence>
<evidence type="ECO:0000256" key="1">
    <source>
        <dbReference type="SAM" id="Phobius"/>
    </source>
</evidence>
<feature type="transmembrane region" description="Helical" evidence="1">
    <location>
        <begin position="64"/>
        <end position="82"/>
    </location>
</feature>
<sequence>MNYGFELMSEIIPLCIVAVLGIDMKKGGEKDFLPSIIILSIIEIPALIVTLFCMFIKIPQSNSRHIMATALFAFVALIYVLCRKKK</sequence>
<keyword evidence="3" id="KW-1185">Reference proteome</keyword>
<dbReference type="RefSeq" id="WP_055068005.1">
    <property type="nucleotide sequence ID" value="NZ_CP173697.1"/>
</dbReference>
<gene>
    <name evidence="2" type="ORF">M72_29181</name>
</gene>
<reference evidence="3" key="1">
    <citation type="submission" date="2015-05" db="EMBL/GenBank/DDBJ databases">
        <authorList>
            <consortium name="Pathogen Informatics"/>
        </authorList>
    </citation>
    <scope>NUCLEOTIDE SEQUENCE [LARGE SCALE GENOMIC DNA]</scope>
    <source>
        <strain evidence="3">M72</strain>
    </source>
</reference>
<protein>
    <submittedName>
        <fullName evidence="2">Uncharacterized protein</fullName>
    </submittedName>
</protein>
<organism evidence="2 3">
    <name type="scientific">Roseburia faecis</name>
    <dbReference type="NCBI Taxonomy" id="301302"/>
    <lineage>
        <taxon>Bacteria</taxon>
        <taxon>Bacillati</taxon>
        <taxon>Bacillota</taxon>
        <taxon>Clostridia</taxon>
        <taxon>Lachnospirales</taxon>
        <taxon>Lachnospiraceae</taxon>
        <taxon>Roseburia</taxon>
    </lineage>
</organism>
<dbReference type="Proteomes" id="UP000049979">
    <property type="component" value="Unassembled WGS sequence"/>
</dbReference>